<gene>
    <name evidence="3" type="ORF">DdX_14620</name>
</gene>
<feature type="region of interest" description="Disordered" evidence="1">
    <location>
        <begin position="380"/>
        <end position="402"/>
    </location>
</feature>
<evidence type="ECO:0000313" key="3">
    <source>
        <dbReference type="EMBL" id="KAI1703877.1"/>
    </source>
</evidence>
<keyword evidence="2" id="KW-1133">Transmembrane helix</keyword>
<keyword evidence="2" id="KW-0812">Transmembrane</keyword>
<comment type="caution">
    <text evidence="3">The sequence shown here is derived from an EMBL/GenBank/DDBJ whole genome shotgun (WGS) entry which is preliminary data.</text>
</comment>
<feature type="region of interest" description="Disordered" evidence="1">
    <location>
        <begin position="1"/>
        <end position="25"/>
    </location>
</feature>
<keyword evidence="2" id="KW-0472">Membrane</keyword>
<sequence>MSLAENSTETPDTEPPPTTRRFYADDSSSLSDAERAFLLIEPQTKNIIMTLRIWDGPLPAGRRVWLFPQTTVLSDSLNFTIYPPKDQRCLTRRKKARINFGGCEMEIFWDLGSSNNVLYVDKDHVQVPKDSDSSFALVSITSNIVHVMAGNCLEEKDVECDYNYRRDYKNDKCTLSRIQRNRSEQYSQDAVDFAMGNVIDGWNENNFARQFNMACVFRVKFDGESYKIVGNDSSNDQGTVTDWMPPGALRNSTIEPSPAKGGTFLPADSNWASILLGGDLLLCFVSLALLLSAVIFMIYQYFALMESEVAEDDKPDAKDAPTQPQQANAENMTLTKVVTVPNKDVTKDAKTAQGLNNGTAIVTKPIIVTAQSDVKGIQMPHKVNGEKTSLLKGPTAQNKGTK</sequence>
<dbReference type="AlphaFoldDB" id="A0AAD4MTW9"/>
<feature type="transmembrane region" description="Helical" evidence="2">
    <location>
        <begin position="271"/>
        <end position="299"/>
    </location>
</feature>
<dbReference type="Proteomes" id="UP001201812">
    <property type="component" value="Unassembled WGS sequence"/>
</dbReference>
<evidence type="ECO:0000313" key="4">
    <source>
        <dbReference type="Proteomes" id="UP001201812"/>
    </source>
</evidence>
<evidence type="ECO:0000256" key="1">
    <source>
        <dbReference type="SAM" id="MobiDB-lite"/>
    </source>
</evidence>
<protein>
    <submittedName>
        <fullName evidence="3">Uncharacterized protein</fullName>
    </submittedName>
</protein>
<evidence type="ECO:0000256" key="2">
    <source>
        <dbReference type="SAM" id="Phobius"/>
    </source>
</evidence>
<proteinExistence type="predicted"/>
<name>A0AAD4MTW9_9BILA</name>
<keyword evidence="4" id="KW-1185">Reference proteome</keyword>
<dbReference type="EMBL" id="JAKKPZ010000075">
    <property type="protein sequence ID" value="KAI1703877.1"/>
    <property type="molecule type" value="Genomic_DNA"/>
</dbReference>
<accession>A0AAD4MTW9</accession>
<reference evidence="3" key="1">
    <citation type="submission" date="2022-01" db="EMBL/GenBank/DDBJ databases">
        <title>Genome Sequence Resource for Two Populations of Ditylenchus destructor, the Migratory Endoparasitic Phytonematode.</title>
        <authorList>
            <person name="Zhang H."/>
            <person name="Lin R."/>
            <person name="Xie B."/>
        </authorList>
    </citation>
    <scope>NUCLEOTIDE SEQUENCE</scope>
    <source>
        <strain evidence="3">BazhouSP</strain>
    </source>
</reference>
<organism evidence="3 4">
    <name type="scientific">Ditylenchus destructor</name>
    <dbReference type="NCBI Taxonomy" id="166010"/>
    <lineage>
        <taxon>Eukaryota</taxon>
        <taxon>Metazoa</taxon>
        <taxon>Ecdysozoa</taxon>
        <taxon>Nematoda</taxon>
        <taxon>Chromadorea</taxon>
        <taxon>Rhabditida</taxon>
        <taxon>Tylenchina</taxon>
        <taxon>Tylenchomorpha</taxon>
        <taxon>Sphaerularioidea</taxon>
        <taxon>Anguinidae</taxon>
        <taxon>Anguininae</taxon>
        <taxon>Ditylenchus</taxon>
    </lineage>
</organism>